<dbReference type="Proteomes" id="UP000009236">
    <property type="component" value="Chromosome"/>
</dbReference>
<accession>F6FRB5</accession>
<feature type="region of interest" description="Disordered" evidence="1">
    <location>
        <begin position="1"/>
        <end position="24"/>
    </location>
</feature>
<reference evidence="2 3" key="1">
    <citation type="submission" date="2011-05" db="EMBL/GenBank/DDBJ databases">
        <title>Complete sequence of Isoptericola variabilis 225.</title>
        <authorList>
            <consortium name="US DOE Joint Genome Institute"/>
            <person name="Lucas S."/>
            <person name="Han J."/>
            <person name="Lapidus A."/>
            <person name="Cheng J.-F."/>
            <person name="Goodwin L."/>
            <person name="Pitluck S."/>
            <person name="Peters L."/>
            <person name="Mikhailova N."/>
            <person name="Zeytun A."/>
            <person name="Han C."/>
            <person name="Tapia R."/>
            <person name="Land M."/>
            <person name="Hauser L."/>
            <person name="Kyrpides N."/>
            <person name="Ivanova N."/>
            <person name="Pagani I."/>
            <person name="Siebers A."/>
            <person name="Allgaier M."/>
            <person name="Thelen M."/>
            <person name="Hugenholtz P."/>
            <person name="Gladden J."/>
            <person name="Woyke T."/>
        </authorList>
    </citation>
    <scope>NUCLEOTIDE SEQUENCE [LARGE SCALE GENOMIC DNA]</scope>
    <source>
        <strain evidence="3">225</strain>
    </source>
</reference>
<dbReference type="KEGG" id="iva:Isova_0165"/>
<dbReference type="RefSeq" id="WP_013837370.1">
    <property type="nucleotide sequence ID" value="NC_015588.1"/>
</dbReference>
<feature type="region of interest" description="Disordered" evidence="1">
    <location>
        <begin position="147"/>
        <end position="169"/>
    </location>
</feature>
<keyword evidence="3" id="KW-1185">Reference proteome</keyword>
<dbReference type="HOGENOM" id="CLU_1576385_0_0_11"/>
<organism evidence="3">
    <name type="scientific">Isoptericola variabilis (strain 225)</name>
    <dbReference type="NCBI Taxonomy" id="743718"/>
    <lineage>
        <taxon>Bacteria</taxon>
        <taxon>Bacillati</taxon>
        <taxon>Actinomycetota</taxon>
        <taxon>Actinomycetes</taxon>
        <taxon>Micrococcales</taxon>
        <taxon>Promicromonosporaceae</taxon>
        <taxon>Isoptericola</taxon>
    </lineage>
</organism>
<evidence type="ECO:0000313" key="3">
    <source>
        <dbReference type="Proteomes" id="UP000009236"/>
    </source>
</evidence>
<dbReference type="EMBL" id="CP002810">
    <property type="protein sequence ID" value="AEG42975.1"/>
    <property type="molecule type" value="Genomic_DNA"/>
</dbReference>
<feature type="compositionally biased region" description="Acidic residues" evidence="1">
    <location>
        <begin position="155"/>
        <end position="169"/>
    </location>
</feature>
<sequence length="169" mass="19011">MTRHPATRPEPRAYPDTPTEEPVSDELLVVTRKHYEADGSVTPRTTYYRRPELVKYSVGDGVLEVELAPTDDAPRTTQYFPLTELFGFAVEGPTAEYERAFDAWTQTSFGVDAETYRSMRRKSKGVTMAEKIRLQIADGLGVDPDDVHFGGSFSIEEDDEDDLGPEDEK</sequence>
<dbReference type="AlphaFoldDB" id="F6FRB5"/>
<protein>
    <submittedName>
        <fullName evidence="2">Uncharacterized protein</fullName>
    </submittedName>
</protein>
<evidence type="ECO:0000256" key="1">
    <source>
        <dbReference type="SAM" id="MobiDB-lite"/>
    </source>
</evidence>
<proteinExistence type="predicted"/>
<evidence type="ECO:0000313" key="2">
    <source>
        <dbReference type="EMBL" id="AEG42975.1"/>
    </source>
</evidence>
<name>F6FRB5_ISOV2</name>
<gene>
    <name evidence="2" type="ordered locus">Isova_0165</name>
</gene>